<accession>A0A2H6NDX4</accession>
<reference evidence="1" key="2">
    <citation type="submission" date="2017-12" db="EMBL/GenBank/DDBJ databases">
        <title>Coralsnake Venomics: Analyses of Venom Gland Transcriptomes and Proteomes of Six Brazilian Taxa.</title>
        <authorList>
            <person name="Aird S.D."/>
            <person name="Jorge da Silva N."/>
            <person name="Qiu L."/>
            <person name="Villar-Briones A."/>
            <person name="Aparecida-Saddi V."/>
            <person name="Campos-Telles M.P."/>
            <person name="Grau M."/>
            <person name="Mikheyev A.S."/>
        </authorList>
    </citation>
    <scope>NUCLEOTIDE SEQUENCE</scope>
    <source>
        <tissue evidence="1">Venom_gland</tissue>
    </source>
</reference>
<dbReference type="EMBL" id="IACI01084710">
    <property type="protein sequence ID" value="LAA30395.1"/>
    <property type="molecule type" value="Transcribed_RNA"/>
</dbReference>
<reference evidence="1" key="1">
    <citation type="submission" date="2017-07" db="EMBL/GenBank/DDBJ databases">
        <authorList>
            <person name="Mikheyev A."/>
            <person name="Grau M."/>
        </authorList>
    </citation>
    <scope>NUCLEOTIDE SEQUENCE</scope>
    <source>
        <tissue evidence="1">Venom_gland</tissue>
    </source>
</reference>
<sequence length="101" mass="11761">MPNRERSETLQIVVRHYEFTLPLMQQLRLVFHKGKYSTNIVCNSKRQQSNDNKQKQHSPKAQVLYKFLPGCSEARQNTFSLLQVGVEERVAFHGIQICNLS</sequence>
<name>A0A2H6NDX4_9SAUR</name>
<proteinExistence type="predicted"/>
<protein>
    <submittedName>
        <fullName evidence="1">Uncharacterized protein</fullName>
    </submittedName>
</protein>
<evidence type="ECO:0000313" key="1">
    <source>
        <dbReference type="EMBL" id="LAA30395.1"/>
    </source>
</evidence>
<organism evidence="1">
    <name type="scientific">Micrurus carvalhoi</name>
    <dbReference type="NCBI Taxonomy" id="3147026"/>
    <lineage>
        <taxon>Eukaryota</taxon>
        <taxon>Metazoa</taxon>
        <taxon>Chordata</taxon>
        <taxon>Craniata</taxon>
        <taxon>Vertebrata</taxon>
        <taxon>Euteleostomi</taxon>
        <taxon>Lepidosauria</taxon>
        <taxon>Squamata</taxon>
        <taxon>Bifurcata</taxon>
        <taxon>Unidentata</taxon>
        <taxon>Episquamata</taxon>
        <taxon>Toxicofera</taxon>
        <taxon>Serpentes</taxon>
        <taxon>Colubroidea</taxon>
        <taxon>Elapidae</taxon>
        <taxon>Elapinae</taxon>
        <taxon>Micrurus</taxon>
    </lineage>
</organism>
<dbReference type="AlphaFoldDB" id="A0A2H6NDX4"/>